<dbReference type="SUPFAM" id="SSF53756">
    <property type="entry name" value="UDP-Glycosyltransferase/glycogen phosphorylase"/>
    <property type="match status" value="1"/>
</dbReference>
<sequence length="456" mass="49582">MDSTPPTETLFPPIETLLPPTVAFPGLAERTGRARRRLVIVVRADPVICGHSGEARCLAEVALTRGYDDVRIVSWPIDRLQESGLPLKPLATVQPYSPGITVERPDPVGDYRVIDGRYLAGLTGRLIELFTDGVPTVAMSLYLSPHTTAVQDAARIARSMGARDLVTVAEAVGSDITNVVRNCLDDNRFGAAVHIMTTYLEADHCVAVSQFTKDLIEESALLLDERLGTHFAQECRQRIGISFPAVHTAPYLEQDRDQVARVLQRRGLEPGKYLLFLSRLAAAKGVDDLIEAYRGSTARRELKLVLVGRGPREAEIRSWAAASGVADRIEILTDVDDDEKPALMAGSAAFVLPSRPQPEFVETFGIALVEAMLSGGGPVITCPTGGITEAVGDTAVLVPPFAPESLRDAIDMVATMSPEMDAAWRTRAREYALQFDRAQVFDRLARRIATADEDVA</sequence>
<dbReference type="InterPro" id="IPR001296">
    <property type="entry name" value="Glyco_trans_1"/>
</dbReference>
<dbReference type="Pfam" id="PF00534">
    <property type="entry name" value="Glycos_transf_1"/>
    <property type="match status" value="1"/>
</dbReference>
<keyword evidence="1 3" id="KW-0808">Transferase</keyword>
<proteinExistence type="predicted"/>
<dbReference type="GO" id="GO:0016757">
    <property type="term" value="F:glycosyltransferase activity"/>
    <property type="evidence" value="ECO:0007669"/>
    <property type="project" value="UniProtKB-KW"/>
</dbReference>
<gene>
    <name evidence="3" type="ORF">ABLG96_10505</name>
</gene>
<dbReference type="Gene3D" id="3.40.50.2000">
    <property type="entry name" value="Glycogen Phosphorylase B"/>
    <property type="match status" value="2"/>
</dbReference>
<dbReference type="AlphaFoldDB" id="A0AAU8DUF3"/>
<evidence type="ECO:0000256" key="1">
    <source>
        <dbReference type="ARBA" id="ARBA00022679"/>
    </source>
</evidence>
<evidence type="ECO:0000313" key="3">
    <source>
        <dbReference type="EMBL" id="XCG65664.1"/>
    </source>
</evidence>
<keyword evidence="3" id="KW-0328">Glycosyltransferase</keyword>
<organism evidence="3">
    <name type="scientific">Nakamurella sp. A5-74</name>
    <dbReference type="NCBI Taxonomy" id="3158264"/>
    <lineage>
        <taxon>Bacteria</taxon>
        <taxon>Bacillati</taxon>
        <taxon>Actinomycetota</taxon>
        <taxon>Actinomycetes</taxon>
        <taxon>Nakamurellales</taxon>
        <taxon>Nakamurellaceae</taxon>
        <taxon>Nakamurella</taxon>
    </lineage>
</organism>
<dbReference type="PANTHER" id="PTHR12526">
    <property type="entry name" value="GLYCOSYLTRANSFERASE"/>
    <property type="match status" value="1"/>
</dbReference>
<name>A0AAU8DUF3_9ACTN</name>
<dbReference type="EMBL" id="CP159218">
    <property type="protein sequence ID" value="XCG65664.1"/>
    <property type="molecule type" value="Genomic_DNA"/>
</dbReference>
<feature type="domain" description="Glycosyl transferase family 1" evidence="2">
    <location>
        <begin position="270"/>
        <end position="430"/>
    </location>
</feature>
<accession>A0AAU8DUF3</accession>
<dbReference type="EC" id="2.4.-.-" evidence="3"/>
<protein>
    <submittedName>
        <fullName evidence="3">Glycosyltransferase</fullName>
        <ecNumber evidence="3">2.4.-.-</ecNumber>
    </submittedName>
</protein>
<evidence type="ECO:0000259" key="2">
    <source>
        <dbReference type="Pfam" id="PF00534"/>
    </source>
</evidence>
<reference evidence="3" key="1">
    <citation type="submission" date="2024-05" db="EMBL/GenBank/DDBJ databases">
        <authorList>
            <person name="Cai S.Y."/>
            <person name="Jin L.M."/>
            <person name="Li H.R."/>
        </authorList>
    </citation>
    <scope>NUCLEOTIDE SEQUENCE</scope>
    <source>
        <strain evidence="3">A5-74</strain>
    </source>
</reference>
<dbReference type="RefSeq" id="WP_353651269.1">
    <property type="nucleotide sequence ID" value="NZ_CP159218.1"/>
</dbReference>